<dbReference type="Proteomes" id="UP000013827">
    <property type="component" value="Unassembled WGS sequence"/>
</dbReference>
<dbReference type="eggNOG" id="ENOG502RYKC">
    <property type="taxonomic scope" value="Eukaryota"/>
</dbReference>
<dbReference type="RefSeq" id="XP_005757672.1">
    <property type="nucleotide sequence ID" value="XM_005757615.1"/>
</dbReference>
<feature type="transmembrane region" description="Helical" evidence="2">
    <location>
        <begin position="240"/>
        <end position="262"/>
    </location>
</feature>
<feature type="compositionally biased region" description="Low complexity" evidence="1">
    <location>
        <begin position="722"/>
        <end position="742"/>
    </location>
</feature>
<organism evidence="3 4">
    <name type="scientific">Emiliania huxleyi (strain CCMP1516)</name>
    <dbReference type="NCBI Taxonomy" id="280463"/>
    <lineage>
        <taxon>Eukaryota</taxon>
        <taxon>Haptista</taxon>
        <taxon>Haptophyta</taxon>
        <taxon>Prymnesiophyceae</taxon>
        <taxon>Isochrysidales</taxon>
        <taxon>Noelaerhabdaceae</taxon>
        <taxon>Emiliania</taxon>
    </lineage>
</organism>
<dbReference type="EnsemblProtists" id="EOD05243">
    <property type="protein sequence ID" value="EOD05243"/>
    <property type="gene ID" value="EMIHUDRAFT_448588"/>
</dbReference>
<feature type="transmembrane region" description="Helical" evidence="2">
    <location>
        <begin position="209"/>
        <end position="234"/>
    </location>
</feature>
<name>A0A0D3I1V8_EMIH1</name>
<feature type="transmembrane region" description="Helical" evidence="2">
    <location>
        <begin position="677"/>
        <end position="696"/>
    </location>
</feature>
<keyword evidence="2" id="KW-0472">Membrane</keyword>
<feature type="compositionally biased region" description="Low complexity" evidence="1">
    <location>
        <begin position="31"/>
        <end position="42"/>
    </location>
</feature>
<feature type="region of interest" description="Disordered" evidence="1">
    <location>
        <begin position="1"/>
        <end position="53"/>
    </location>
</feature>
<keyword evidence="4" id="KW-1185">Reference proteome</keyword>
<keyword evidence="2" id="KW-0812">Transmembrane</keyword>
<feature type="transmembrane region" description="Helical" evidence="2">
    <location>
        <begin position="568"/>
        <end position="589"/>
    </location>
</feature>
<dbReference type="PaxDb" id="2903-EOD05243"/>
<evidence type="ECO:0000313" key="4">
    <source>
        <dbReference type="Proteomes" id="UP000013827"/>
    </source>
</evidence>
<feature type="transmembrane region" description="Helical" evidence="2">
    <location>
        <begin position="282"/>
        <end position="308"/>
    </location>
</feature>
<dbReference type="AlphaFoldDB" id="A0A0D3I1V8"/>
<feature type="region of interest" description="Disordered" evidence="1">
    <location>
        <begin position="722"/>
        <end position="753"/>
    </location>
</feature>
<dbReference type="HOGENOM" id="CLU_369824_0_0_1"/>
<reference evidence="3" key="2">
    <citation type="submission" date="2024-10" db="UniProtKB">
        <authorList>
            <consortium name="EnsemblProtists"/>
        </authorList>
    </citation>
    <scope>IDENTIFICATION</scope>
</reference>
<keyword evidence="2" id="KW-1133">Transmembrane helix</keyword>
<feature type="transmembrane region" description="Helical" evidence="2">
    <location>
        <begin position="534"/>
        <end position="556"/>
    </location>
</feature>
<accession>A0A0D3I1V8</accession>
<sequence>MQLADGTQIVRSPRSDTAMQQPAHLRHTQRTAQTASETGTAEEASETLSDPGASGELLASSRPMGLGGHALLLLALLSGSAVGLLFFSLLGYGVEVYRALASVDWWLAPSLVVGALLLLVALYALDARYWKGAGRIAAYFPLLAAAAGSLGAACLLGTKQYPYAPLLCVFLVPTLGALLFALLFYYLAKTMEARDRGSSKTRAQWAIRLFLSSIIFFMAVTWCAASVAGAGLGVARTVEFAMLLFIVVTTAVVGNTVGWGRVGKTAQSLPIYRKLASYSEGFWDYVKAFALWGLGWLAIPTFLALSAANQAARKALPFTLPPDAPGLLTAHGAQLWARLRTWHWASVISKTTFWSLLYLILQVIVMQLVVVFFAFLNEALSDFHTGVVCAIFAGVGLLMFMIPIIPGVPVYIACGAVIPASTMSQANPDWSDDMEPGDEVPKEFWVGLVYATLVGFALKLTAVALEQELIGRQFGNYVAVRSFIRINSLEMRATRRILRRPGINTAKCAILVGGPDWPTSVTTGILKLNLLQMLLGTTPILPLIAASTAAGGMQLLKTKGDLYDSITVIVTFLSFLAQTASTLLAMYFIERTSTQYAAELAAEPPDEEAAFSKAQRDGTNWSSAGVPLWPKVTIITSALMLAGACYLSVVATCFEPFSVSQRISDLPGGTVFGLVRPMGWVVIGLFVGGWVLRYIYRRWAVARARSWLRASTGPRCDVYVSDSPVGSPTSSPSPAASRAAPPDISVSRDVSRV</sequence>
<feature type="transmembrane region" description="Helical" evidence="2">
    <location>
        <begin position="137"/>
        <end position="158"/>
    </location>
</feature>
<evidence type="ECO:0000313" key="3">
    <source>
        <dbReference type="EnsemblProtists" id="EOD05243"/>
    </source>
</evidence>
<feature type="transmembrane region" description="Helical" evidence="2">
    <location>
        <begin position="353"/>
        <end position="376"/>
    </location>
</feature>
<reference evidence="4" key="1">
    <citation type="journal article" date="2013" name="Nature">
        <title>Pan genome of the phytoplankton Emiliania underpins its global distribution.</title>
        <authorList>
            <person name="Read B.A."/>
            <person name="Kegel J."/>
            <person name="Klute M.J."/>
            <person name="Kuo A."/>
            <person name="Lefebvre S.C."/>
            <person name="Maumus F."/>
            <person name="Mayer C."/>
            <person name="Miller J."/>
            <person name="Monier A."/>
            <person name="Salamov A."/>
            <person name="Young J."/>
            <person name="Aguilar M."/>
            <person name="Claverie J.M."/>
            <person name="Frickenhaus S."/>
            <person name="Gonzalez K."/>
            <person name="Herman E.K."/>
            <person name="Lin Y.C."/>
            <person name="Napier J."/>
            <person name="Ogata H."/>
            <person name="Sarno A.F."/>
            <person name="Shmutz J."/>
            <person name="Schroeder D."/>
            <person name="de Vargas C."/>
            <person name="Verret F."/>
            <person name="von Dassow P."/>
            <person name="Valentin K."/>
            <person name="Van de Peer Y."/>
            <person name="Wheeler G."/>
            <person name="Dacks J.B."/>
            <person name="Delwiche C.F."/>
            <person name="Dyhrman S.T."/>
            <person name="Glockner G."/>
            <person name="John U."/>
            <person name="Richards T."/>
            <person name="Worden A.Z."/>
            <person name="Zhang X."/>
            <person name="Grigoriev I.V."/>
            <person name="Allen A.E."/>
            <person name="Bidle K."/>
            <person name="Borodovsky M."/>
            <person name="Bowler C."/>
            <person name="Brownlee C."/>
            <person name="Cock J.M."/>
            <person name="Elias M."/>
            <person name="Gladyshev V.N."/>
            <person name="Groth M."/>
            <person name="Guda C."/>
            <person name="Hadaegh A."/>
            <person name="Iglesias-Rodriguez M.D."/>
            <person name="Jenkins J."/>
            <person name="Jones B.M."/>
            <person name="Lawson T."/>
            <person name="Leese F."/>
            <person name="Lindquist E."/>
            <person name="Lobanov A."/>
            <person name="Lomsadze A."/>
            <person name="Malik S.B."/>
            <person name="Marsh M.E."/>
            <person name="Mackinder L."/>
            <person name="Mock T."/>
            <person name="Mueller-Roeber B."/>
            <person name="Pagarete A."/>
            <person name="Parker M."/>
            <person name="Probert I."/>
            <person name="Quesneville H."/>
            <person name="Raines C."/>
            <person name="Rensing S.A."/>
            <person name="Riano-Pachon D.M."/>
            <person name="Richier S."/>
            <person name="Rokitta S."/>
            <person name="Shiraiwa Y."/>
            <person name="Soanes D.M."/>
            <person name="van der Giezen M."/>
            <person name="Wahlund T.M."/>
            <person name="Williams B."/>
            <person name="Wilson W."/>
            <person name="Wolfe G."/>
            <person name="Wurch L.L."/>
        </authorList>
    </citation>
    <scope>NUCLEOTIDE SEQUENCE</scope>
</reference>
<protein>
    <recommendedName>
        <fullName evidence="5">ABC transmembrane type-1 domain-containing protein</fullName>
    </recommendedName>
</protein>
<feature type="transmembrane region" description="Helical" evidence="2">
    <location>
        <begin position="638"/>
        <end position="657"/>
    </location>
</feature>
<feature type="transmembrane region" description="Helical" evidence="2">
    <location>
        <begin position="164"/>
        <end position="188"/>
    </location>
</feature>
<evidence type="ECO:0000256" key="1">
    <source>
        <dbReference type="SAM" id="MobiDB-lite"/>
    </source>
</evidence>
<feature type="transmembrane region" description="Helical" evidence="2">
    <location>
        <begin position="383"/>
        <end position="405"/>
    </location>
</feature>
<proteinExistence type="predicted"/>
<evidence type="ECO:0000256" key="2">
    <source>
        <dbReference type="SAM" id="Phobius"/>
    </source>
</evidence>
<dbReference type="KEGG" id="ehx:EMIHUDRAFT_448588"/>
<evidence type="ECO:0008006" key="5">
    <source>
        <dbReference type="Google" id="ProtNLM"/>
    </source>
</evidence>
<dbReference type="GeneID" id="17251509"/>
<feature type="transmembrane region" description="Helical" evidence="2">
    <location>
        <begin position="106"/>
        <end position="125"/>
    </location>
</feature>
<feature type="transmembrane region" description="Helical" evidence="2">
    <location>
        <begin position="444"/>
        <end position="465"/>
    </location>
</feature>
<feature type="transmembrane region" description="Helical" evidence="2">
    <location>
        <begin position="70"/>
        <end position="94"/>
    </location>
</feature>